<organism evidence="1 2">
    <name type="scientific">Parachitinimonas caeni</name>
    <dbReference type="NCBI Taxonomy" id="3031301"/>
    <lineage>
        <taxon>Bacteria</taxon>
        <taxon>Pseudomonadati</taxon>
        <taxon>Pseudomonadota</taxon>
        <taxon>Betaproteobacteria</taxon>
        <taxon>Neisseriales</taxon>
        <taxon>Chitinibacteraceae</taxon>
        <taxon>Parachitinimonas</taxon>
    </lineage>
</organism>
<name>A0ABT7E508_9NEIS</name>
<dbReference type="InterPro" id="IPR023389">
    <property type="entry name" value="DOPA-like_sf"/>
</dbReference>
<protein>
    <submittedName>
        <fullName evidence="1">DOPA 4,5-dioxygenase family protein</fullName>
    </submittedName>
</protein>
<proteinExistence type="predicted"/>
<gene>
    <name evidence="1" type="ORF">PZA18_20670</name>
</gene>
<dbReference type="Proteomes" id="UP001172778">
    <property type="component" value="Unassembled WGS sequence"/>
</dbReference>
<comment type="caution">
    <text evidence="1">The sequence shown here is derived from an EMBL/GenBank/DDBJ whole genome shotgun (WGS) entry which is preliminary data.</text>
</comment>
<evidence type="ECO:0000313" key="2">
    <source>
        <dbReference type="Proteomes" id="UP001172778"/>
    </source>
</evidence>
<keyword evidence="2" id="KW-1185">Reference proteome</keyword>
<accession>A0ABT7E508</accession>
<sequence length="139" mass="15794">MPVLYPLGDVFHYHAHIYYDDSSRELALQMRTLIAERFPVDMGRLFEQPVGPHSLAQYEVGFLPELFGTLVPWLMLNRQGLSVMVHPNTDRERDDHSAGVLWLGQPCELYLDALAISLQARGEAEPRPVRINTAPVLMP</sequence>
<evidence type="ECO:0000313" key="1">
    <source>
        <dbReference type="EMBL" id="MDK2126458.1"/>
    </source>
</evidence>
<dbReference type="InterPro" id="IPR014980">
    <property type="entry name" value="DOPA_dioxygen"/>
</dbReference>
<reference evidence="1" key="1">
    <citation type="submission" date="2023-03" db="EMBL/GenBank/DDBJ databases">
        <title>Chitinimonas shenzhenensis gen. nov., sp. nov., a novel member of family Burkholderiaceae isolated from activated sludge collected in Shen Zhen, China.</title>
        <authorList>
            <person name="Wang X."/>
        </authorList>
    </citation>
    <scope>NUCLEOTIDE SEQUENCE</scope>
    <source>
        <strain evidence="1">DQS-5</strain>
    </source>
</reference>
<dbReference type="SUPFAM" id="SSF143410">
    <property type="entry name" value="DOPA-like"/>
    <property type="match status" value="1"/>
</dbReference>
<dbReference type="Gene3D" id="3.30.70.1240">
    <property type="entry name" value="DOPA-like domains"/>
    <property type="match status" value="1"/>
</dbReference>
<dbReference type="EMBL" id="JARRAF010000038">
    <property type="protein sequence ID" value="MDK2126458.1"/>
    <property type="molecule type" value="Genomic_DNA"/>
</dbReference>
<dbReference type="PANTHER" id="PTHR36423">
    <property type="entry name" value="AFR070WP"/>
    <property type="match status" value="1"/>
</dbReference>
<dbReference type="RefSeq" id="WP_284102776.1">
    <property type="nucleotide sequence ID" value="NZ_JARRAF010000038.1"/>
</dbReference>
<dbReference type="PANTHER" id="PTHR36423:SF2">
    <property type="entry name" value="AFR070WP"/>
    <property type="match status" value="1"/>
</dbReference>
<dbReference type="Pfam" id="PF08883">
    <property type="entry name" value="DOPA_dioxygen"/>
    <property type="match status" value="1"/>
</dbReference>